<evidence type="ECO:0000256" key="4">
    <source>
        <dbReference type="ARBA" id="ARBA00047761"/>
    </source>
</evidence>
<feature type="domain" description="PPM-type phosphatase" evidence="6">
    <location>
        <begin position="44"/>
        <end position="327"/>
    </location>
</feature>
<organism evidence="7 8">
    <name type="scientific">Dioscorea cayennensis subsp. rotundata</name>
    <name type="common">White Guinea yam</name>
    <name type="synonym">Dioscorea rotundata</name>
    <dbReference type="NCBI Taxonomy" id="55577"/>
    <lineage>
        <taxon>Eukaryota</taxon>
        <taxon>Viridiplantae</taxon>
        <taxon>Streptophyta</taxon>
        <taxon>Embryophyta</taxon>
        <taxon>Tracheophyta</taxon>
        <taxon>Spermatophyta</taxon>
        <taxon>Magnoliopsida</taxon>
        <taxon>Liliopsida</taxon>
        <taxon>Dioscoreales</taxon>
        <taxon>Dioscoreaceae</taxon>
        <taxon>Dioscorea</taxon>
    </lineage>
</organism>
<dbReference type="GO" id="GO:0004722">
    <property type="term" value="F:protein serine/threonine phosphatase activity"/>
    <property type="evidence" value="ECO:0007669"/>
    <property type="project" value="UniProtKB-EC"/>
</dbReference>
<dbReference type="Pfam" id="PF00481">
    <property type="entry name" value="PP2C"/>
    <property type="match status" value="1"/>
</dbReference>
<gene>
    <name evidence="8" type="primary">LOC120268730</name>
</gene>
<sequence>MGGCCSRGDVRNGGVALREEDGDDGDFLEDEGSGSVRLGGSCKFVSMYSQQGWKGVNQDAMTIWKDFGGSKDDVFCGVFDGHGPLGHKVAHHVRDVLPSKISPGLRSSQFLEDCDVDKWFSASKDIFVKAFEELDEELAHSSSIDCICSGTTAVSIVKQKDRLIIANLGDSRAVLGTRDDKNQLIPVQLTVDLKPNLPSEEERIRSCRGRVFALEEEPDVHRLWMPDEDCPGLAMARAFGDFCLKNFGLISTPQVTHRELSDKDEFVVLATDGVWDVLSNKEVVKIVSSTSKRSDVARRLVERAVRAWRSKHPTSKVDDCAVICLFLRRVSSLNVVDDNSSLSTFESFKTARSEPSDSEEMMTVEVKEEWSALEGLSRANSLLKLPRFGRVFSWKKKSTSLDEDHKE</sequence>
<comment type="catalytic activity">
    <reaction evidence="4">
        <text>O-phospho-L-seryl-[protein] + H2O = L-seryl-[protein] + phosphate</text>
        <dbReference type="Rhea" id="RHEA:20629"/>
        <dbReference type="Rhea" id="RHEA-COMP:9863"/>
        <dbReference type="Rhea" id="RHEA-COMP:11604"/>
        <dbReference type="ChEBI" id="CHEBI:15377"/>
        <dbReference type="ChEBI" id="CHEBI:29999"/>
        <dbReference type="ChEBI" id="CHEBI:43474"/>
        <dbReference type="ChEBI" id="CHEBI:83421"/>
        <dbReference type="EC" id="3.1.3.16"/>
    </reaction>
</comment>
<keyword evidence="2" id="KW-0378">Hydrolase</keyword>
<dbReference type="InterPro" id="IPR036457">
    <property type="entry name" value="PPM-type-like_dom_sf"/>
</dbReference>
<keyword evidence="3" id="KW-0904">Protein phosphatase</keyword>
<dbReference type="PANTHER" id="PTHR47992">
    <property type="entry name" value="PROTEIN PHOSPHATASE"/>
    <property type="match status" value="1"/>
</dbReference>
<dbReference type="Proteomes" id="UP001515500">
    <property type="component" value="Chromosome 9"/>
</dbReference>
<evidence type="ECO:0000256" key="3">
    <source>
        <dbReference type="ARBA" id="ARBA00022912"/>
    </source>
</evidence>
<accession>A0AB40BY82</accession>
<evidence type="ECO:0000313" key="8">
    <source>
        <dbReference type="RefSeq" id="XP_039131953.1"/>
    </source>
</evidence>
<protein>
    <recommendedName>
        <fullName evidence="1">protein-serine/threonine phosphatase</fullName>
        <ecNumber evidence="1">3.1.3.16</ecNumber>
    </recommendedName>
</protein>
<reference evidence="8" key="1">
    <citation type="submission" date="2025-08" db="UniProtKB">
        <authorList>
            <consortium name="RefSeq"/>
        </authorList>
    </citation>
    <scope>IDENTIFICATION</scope>
</reference>
<dbReference type="GeneID" id="120268730"/>
<dbReference type="SMART" id="SM00332">
    <property type="entry name" value="PP2Cc"/>
    <property type="match status" value="1"/>
</dbReference>
<dbReference type="PROSITE" id="PS51746">
    <property type="entry name" value="PPM_2"/>
    <property type="match status" value="1"/>
</dbReference>
<dbReference type="CDD" id="cd00143">
    <property type="entry name" value="PP2Cc"/>
    <property type="match status" value="1"/>
</dbReference>
<dbReference type="RefSeq" id="XP_039131953.1">
    <property type="nucleotide sequence ID" value="XM_039276019.1"/>
</dbReference>
<dbReference type="SUPFAM" id="SSF81606">
    <property type="entry name" value="PP2C-like"/>
    <property type="match status" value="1"/>
</dbReference>
<proteinExistence type="predicted"/>
<evidence type="ECO:0000259" key="6">
    <source>
        <dbReference type="PROSITE" id="PS51746"/>
    </source>
</evidence>
<dbReference type="InterPro" id="IPR015655">
    <property type="entry name" value="PP2C"/>
</dbReference>
<comment type="catalytic activity">
    <reaction evidence="5">
        <text>O-phospho-L-threonyl-[protein] + H2O = L-threonyl-[protein] + phosphate</text>
        <dbReference type="Rhea" id="RHEA:47004"/>
        <dbReference type="Rhea" id="RHEA-COMP:11060"/>
        <dbReference type="Rhea" id="RHEA-COMP:11605"/>
        <dbReference type="ChEBI" id="CHEBI:15377"/>
        <dbReference type="ChEBI" id="CHEBI:30013"/>
        <dbReference type="ChEBI" id="CHEBI:43474"/>
        <dbReference type="ChEBI" id="CHEBI:61977"/>
        <dbReference type="EC" id="3.1.3.16"/>
    </reaction>
</comment>
<dbReference type="EC" id="3.1.3.16" evidence="1"/>
<keyword evidence="7" id="KW-1185">Reference proteome</keyword>
<evidence type="ECO:0000256" key="2">
    <source>
        <dbReference type="ARBA" id="ARBA00022801"/>
    </source>
</evidence>
<name>A0AB40BY82_DIOCR</name>
<dbReference type="InterPro" id="IPR001932">
    <property type="entry name" value="PPM-type_phosphatase-like_dom"/>
</dbReference>
<dbReference type="AlphaFoldDB" id="A0AB40BY82"/>
<evidence type="ECO:0000256" key="1">
    <source>
        <dbReference type="ARBA" id="ARBA00013081"/>
    </source>
</evidence>
<evidence type="ECO:0000256" key="5">
    <source>
        <dbReference type="ARBA" id="ARBA00048336"/>
    </source>
</evidence>
<evidence type="ECO:0000313" key="7">
    <source>
        <dbReference type="Proteomes" id="UP001515500"/>
    </source>
</evidence>
<dbReference type="Gene3D" id="3.60.40.10">
    <property type="entry name" value="PPM-type phosphatase domain"/>
    <property type="match status" value="1"/>
</dbReference>